<evidence type="ECO:0000256" key="1">
    <source>
        <dbReference type="ARBA" id="ARBA00010515"/>
    </source>
</evidence>
<gene>
    <name evidence="3" type="ORF">ASIM_LOCUS19119</name>
</gene>
<evidence type="ECO:0000313" key="5">
    <source>
        <dbReference type="WBParaSite" id="ASIM_0001973001-mRNA-1"/>
    </source>
</evidence>
<protein>
    <submittedName>
        <fullName evidence="5">COesterase domain-containing protein</fullName>
    </submittedName>
</protein>
<sequence>MKTFGPSCFPHDKNALTRDLQYSEICLSLNVMAPLRKSAEEDGYPVIVYIHGGGFEIGSSASFDYKNLCDTFVSRGIVFVTFNYRVGFLGEFCSVTQFIAMPAEKPLTLRHFINRSVNSNNCDENDKIIKCSGFLTTGDNAMPGNAGLWDQVQALTYIKENIAAFGGDPERITIMDLFQQTISLSGSPFNEFARSETTVDDSLDLIRAVGCHKEHSKLSKECMKQKSIVELFNGVDKIGPGRAIESGIKFHPHFDESFFPKPLEQLLKEAPHKPSLVGVTNSEAAIYG</sequence>
<reference evidence="5" key="1">
    <citation type="submission" date="2017-02" db="UniProtKB">
        <authorList>
            <consortium name="WormBaseParasite"/>
        </authorList>
    </citation>
    <scope>IDENTIFICATION</scope>
</reference>
<dbReference type="PANTHER" id="PTHR44590">
    <property type="entry name" value="CARBOXYLIC ESTER HYDROLASE-RELATED"/>
    <property type="match status" value="1"/>
</dbReference>
<dbReference type="WBParaSite" id="ASIM_0001973001-mRNA-1">
    <property type="protein sequence ID" value="ASIM_0001973001-mRNA-1"/>
    <property type="gene ID" value="ASIM_0001973001"/>
</dbReference>
<dbReference type="SUPFAM" id="SSF53474">
    <property type="entry name" value="alpha/beta-Hydrolases"/>
    <property type="match status" value="1"/>
</dbReference>
<dbReference type="PANTHER" id="PTHR44590:SF3">
    <property type="entry name" value="CARBOXYLESTERASE TYPE B DOMAIN-CONTAINING PROTEIN"/>
    <property type="match status" value="1"/>
</dbReference>
<dbReference type="InterPro" id="IPR002168">
    <property type="entry name" value="Lipase_GDXG_HIS_AS"/>
</dbReference>
<feature type="domain" description="Carboxylesterase type B" evidence="2">
    <location>
        <begin position="133"/>
        <end position="285"/>
    </location>
</feature>
<dbReference type="Pfam" id="PF00135">
    <property type="entry name" value="COesterase"/>
    <property type="match status" value="2"/>
</dbReference>
<dbReference type="GO" id="GO:0016787">
    <property type="term" value="F:hydrolase activity"/>
    <property type="evidence" value="ECO:0007669"/>
    <property type="project" value="InterPro"/>
</dbReference>
<organism evidence="5">
    <name type="scientific">Anisakis simplex</name>
    <name type="common">Herring worm</name>
    <dbReference type="NCBI Taxonomy" id="6269"/>
    <lineage>
        <taxon>Eukaryota</taxon>
        <taxon>Metazoa</taxon>
        <taxon>Ecdysozoa</taxon>
        <taxon>Nematoda</taxon>
        <taxon>Chromadorea</taxon>
        <taxon>Rhabditida</taxon>
        <taxon>Spirurina</taxon>
        <taxon>Ascaridomorpha</taxon>
        <taxon>Ascaridoidea</taxon>
        <taxon>Anisakidae</taxon>
        <taxon>Anisakis</taxon>
        <taxon>Anisakis simplex complex</taxon>
    </lineage>
</organism>
<feature type="domain" description="Carboxylesterase type B" evidence="2">
    <location>
        <begin position="3"/>
        <end position="90"/>
    </location>
</feature>
<dbReference type="InterPro" id="IPR029058">
    <property type="entry name" value="AB_hydrolase_fold"/>
</dbReference>
<reference evidence="3 4" key="2">
    <citation type="submission" date="2018-11" db="EMBL/GenBank/DDBJ databases">
        <authorList>
            <consortium name="Pathogen Informatics"/>
        </authorList>
    </citation>
    <scope>NUCLEOTIDE SEQUENCE [LARGE SCALE GENOMIC DNA]</scope>
</reference>
<dbReference type="OrthoDB" id="5854651at2759"/>
<evidence type="ECO:0000313" key="3">
    <source>
        <dbReference type="EMBL" id="VDK67640.1"/>
    </source>
</evidence>
<dbReference type="Gene3D" id="3.40.50.1820">
    <property type="entry name" value="alpha/beta hydrolase"/>
    <property type="match status" value="2"/>
</dbReference>
<proteinExistence type="inferred from homology"/>
<dbReference type="EMBL" id="UYRR01036662">
    <property type="protein sequence ID" value="VDK67640.1"/>
    <property type="molecule type" value="Genomic_DNA"/>
</dbReference>
<accession>A0A0M3KFH0</accession>
<dbReference type="InterPro" id="IPR002018">
    <property type="entry name" value="CarbesteraseB"/>
</dbReference>
<evidence type="ECO:0000313" key="4">
    <source>
        <dbReference type="Proteomes" id="UP000267096"/>
    </source>
</evidence>
<comment type="similarity">
    <text evidence="1">Belongs to the 'GDXG' lipolytic enzyme family.</text>
</comment>
<dbReference type="PROSITE" id="PS01173">
    <property type="entry name" value="LIPASE_GDXG_HIS"/>
    <property type="match status" value="1"/>
</dbReference>
<keyword evidence="4" id="KW-1185">Reference proteome</keyword>
<name>A0A0M3KFH0_ANISI</name>
<evidence type="ECO:0000259" key="2">
    <source>
        <dbReference type="Pfam" id="PF00135"/>
    </source>
</evidence>
<dbReference type="AlphaFoldDB" id="A0A0M3KFH0"/>
<dbReference type="Proteomes" id="UP000267096">
    <property type="component" value="Unassembled WGS sequence"/>
</dbReference>